<feature type="region of interest" description="Disordered" evidence="3">
    <location>
        <begin position="727"/>
        <end position="767"/>
    </location>
</feature>
<dbReference type="InterPro" id="IPR036322">
    <property type="entry name" value="WD40_repeat_dom_sf"/>
</dbReference>
<feature type="compositionally biased region" description="Polar residues" evidence="3">
    <location>
        <begin position="746"/>
        <end position="767"/>
    </location>
</feature>
<name>A0A2V1ASJ1_9ASCO</name>
<feature type="compositionally biased region" description="Basic residues" evidence="3">
    <location>
        <begin position="727"/>
        <end position="737"/>
    </location>
</feature>
<evidence type="ECO:0000256" key="2">
    <source>
        <dbReference type="ARBA" id="ARBA00022737"/>
    </source>
</evidence>
<evidence type="ECO:0000256" key="1">
    <source>
        <dbReference type="ARBA" id="ARBA00022574"/>
    </source>
</evidence>
<dbReference type="EMBL" id="PKFO01000003">
    <property type="protein sequence ID" value="PVH20263.1"/>
    <property type="molecule type" value="Genomic_DNA"/>
</dbReference>
<dbReference type="VEuPathDB" id="FungiDB:CXQ85_002048"/>
<dbReference type="InterPro" id="IPR001680">
    <property type="entry name" value="WD40_rpt"/>
</dbReference>
<organism evidence="4 5">
    <name type="scientific">Candidozyma haemuli</name>
    <dbReference type="NCBI Taxonomy" id="45357"/>
    <lineage>
        <taxon>Eukaryota</taxon>
        <taxon>Fungi</taxon>
        <taxon>Dikarya</taxon>
        <taxon>Ascomycota</taxon>
        <taxon>Saccharomycotina</taxon>
        <taxon>Pichiomycetes</taxon>
        <taxon>Metschnikowiaceae</taxon>
        <taxon>Candidozyma</taxon>
    </lineage>
</organism>
<dbReference type="AlphaFoldDB" id="A0A2V1ASJ1"/>
<dbReference type="RefSeq" id="XP_025341203.1">
    <property type="nucleotide sequence ID" value="XM_025485738.1"/>
</dbReference>
<dbReference type="SUPFAM" id="SSF50978">
    <property type="entry name" value="WD40 repeat-like"/>
    <property type="match status" value="1"/>
</dbReference>
<sequence length="916" mass="101107">MNIPESQLPPASFFLESVCPGLSSLDDNTHFSTAGEVPEQVSERLAELNWPLTSSAAFPAAVKAKLSSSYLHVARPPFQHDVHKNVESSTYVSLPYHVTSIFSKIVDGHHSSIKQDGGLHIGANVNPLTPDPYRLVHMNPGCLTSMIVLANERANDQTENRNPFRNMTSSLNRFLRMGASPVEEGPESPFVSLLNAIPESSPHFITHPQLGGSNHATKRNSKNSNSKVFAKLLDFDSKTYYSQVKSTNTKKLLVSTNVNVINVFGIDKDHKLTGTKESNSTSAIFPLTEERDSPAPSSTTTATPGSQPQQQPPPPTILTTTCKPYKKVIEVPLLRLQLQPNLMVTSLLTLVCMETLDPIVILGLNSGAILAINLAHLTYRFFDNLGLKPSRDGSADASWTNVSVTSLSAITHTKYELLVIAGYANGEVVLIDLLGSESDIPYAKREVGHDSSITLFKKFDLSPLNKLEDSTEVPESPGYIVGHFKLSHKPITSIASTIPYSSTPPQNLMKNPFIVAIASDDGLVRLIDLLNTHNKNYGDPQNFYNHSIVSDIVASYFQDGIRHIEFSPDHRFFTIGGKGDLIEVFKMTYYNINGLINKKSGHQRGRSRSGTVNSGNSFPQHAPSLFLSTTESATTSTSLDFGREDTNEAGTASSCFFPPMIKDITIVSRLKGHTNTVEKVSFVQKDELSKSHIQDNSPSSAYKLMSCGADGKVIIWDFDSKAVSRVKKGHLTTRKKKDSKEKENAEPTTHQQALQPVSSRVKPLSNNLPPTIAVTKAQHSRARSLSYNDENGFTKSPLGNIGISKILSPSPQRSTHSIEDDDERQKIVVSLYRWLFEIRLKRHFSGSNVAKDGRKKYTSIIHKIVNDEELPSIQIPSLEVDFSYFLRDGKIQSYSACPDRFYIFGRNGDIFSYLLE</sequence>
<dbReference type="PANTHER" id="PTHR14107:SF16">
    <property type="entry name" value="AT02583P"/>
    <property type="match status" value="1"/>
</dbReference>
<keyword evidence="2" id="KW-0677">Repeat</keyword>
<dbReference type="GO" id="GO:0051286">
    <property type="term" value="C:cell tip"/>
    <property type="evidence" value="ECO:0007669"/>
    <property type="project" value="TreeGrafter"/>
</dbReference>
<dbReference type="GO" id="GO:0045013">
    <property type="term" value="P:carbon catabolite repression of transcription"/>
    <property type="evidence" value="ECO:0007669"/>
    <property type="project" value="TreeGrafter"/>
</dbReference>
<evidence type="ECO:0000256" key="3">
    <source>
        <dbReference type="SAM" id="MobiDB-lite"/>
    </source>
</evidence>
<dbReference type="GO" id="GO:0032153">
    <property type="term" value="C:cell division site"/>
    <property type="evidence" value="ECO:0007669"/>
    <property type="project" value="TreeGrafter"/>
</dbReference>
<dbReference type="Proteomes" id="UP000244309">
    <property type="component" value="Unassembled WGS sequence"/>
</dbReference>
<protein>
    <submittedName>
        <fullName evidence="4">Uncharacterized protein</fullName>
    </submittedName>
</protein>
<feature type="region of interest" description="Disordered" evidence="3">
    <location>
        <begin position="271"/>
        <end position="317"/>
    </location>
</feature>
<dbReference type="SMART" id="SM00320">
    <property type="entry name" value="WD40"/>
    <property type="match status" value="3"/>
</dbReference>
<dbReference type="GO" id="GO:0005634">
    <property type="term" value="C:nucleus"/>
    <property type="evidence" value="ECO:0007669"/>
    <property type="project" value="TreeGrafter"/>
</dbReference>
<dbReference type="Pfam" id="PF00400">
    <property type="entry name" value="WD40"/>
    <property type="match status" value="1"/>
</dbReference>
<dbReference type="OrthoDB" id="3367at2759"/>
<comment type="caution">
    <text evidence="4">The sequence shown here is derived from an EMBL/GenBank/DDBJ whole genome shotgun (WGS) entry which is preliminary data.</text>
</comment>
<evidence type="ECO:0000313" key="5">
    <source>
        <dbReference type="Proteomes" id="UP000244309"/>
    </source>
</evidence>
<dbReference type="STRING" id="45357.A0A2V1ASJ1"/>
<dbReference type="InterPro" id="IPR015943">
    <property type="entry name" value="WD40/YVTN_repeat-like_dom_sf"/>
</dbReference>
<gene>
    <name evidence="4" type="ORF">CXQ85_002048</name>
</gene>
<evidence type="ECO:0000313" key="4">
    <source>
        <dbReference type="EMBL" id="PVH20263.1"/>
    </source>
</evidence>
<keyword evidence="5" id="KW-1185">Reference proteome</keyword>
<reference evidence="4 5" key="1">
    <citation type="submission" date="2017-12" db="EMBL/GenBank/DDBJ databases">
        <title>Genome Sequence of a Multidrug-Resistant Candida haemulonii Isolate from a Patient with Chronic Leg Ulcers in Israel.</title>
        <authorList>
            <person name="Chow N.A."/>
            <person name="Gade L."/>
            <person name="Batra D."/>
            <person name="Rowe L.A."/>
            <person name="Ben-Ami R."/>
            <person name="Loparev V.N."/>
            <person name="Litvintseva A.P."/>
        </authorList>
    </citation>
    <scope>NUCLEOTIDE SEQUENCE [LARGE SCALE GENOMIC DNA]</scope>
    <source>
        <strain evidence="4 5">B11899</strain>
    </source>
</reference>
<dbReference type="PANTHER" id="PTHR14107">
    <property type="entry name" value="WD REPEAT PROTEIN"/>
    <property type="match status" value="1"/>
</dbReference>
<feature type="region of interest" description="Disordered" evidence="3">
    <location>
        <begin position="600"/>
        <end position="619"/>
    </location>
</feature>
<dbReference type="Gene3D" id="2.130.10.10">
    <property type="entry name" value="YVTN repeat-like/Quinoprotein amine dehydrogenase"/>
    <property type="match status" value="1"/>
</dbReference>
<proteinExistence type="predicted"/>
<dbReference type="GeneID" id="37007379"/>
<keyword evidence="1" id="KW-0853">WD repeat</keyword>
<dbReference type="InterPro" id="IPR051362">
    <property type="entry name" value="WD_repeat_creC_regulators"/>
</dbReference>
<feature type="compositionally biased region" description="Polar residues" evidence="3">
    <location>
        <begin position="608"/>
        <end position="619"/>
    </location>
</feature>
<accession>A0A2V1ASJ1</accession>
<feature type="compositionally biased region" description="Low complexity" evidence="3">
    <location>
        <begin position="294"/>
        <end position="309"/>
    </location>
</feature>